<accession>A0AAW8PZH0</accession>
<protein>
    <submittedName>
        <fullName evidence="1">Uncharacterized protein</fullName>
    </submittedName>
</protein>
<evidence type="ECO:0000313" key="1">
    <source>
        <dbReference type="EMBL" id="MDS1821210.1"/>
    </source>
</evidence>
<dbReference type="RefSeq" id="WP_311020081.1">
    <property type="nucleotide sequence ID" value="NZ_JAUHGG010000003.1"/>
</dbReference>
<dbReference type="AlphaFoldDB" id="A0AAW8PZH0"/>
<dbReference type="Proteomes" id="UP001253193">
    <property type="component" value="Unassembled WGS sequence"/>
</dbReference>
<sequence>MKELIEVTNLIKHPIFSDEILSPALRRISDKLASETINVDAILEETLENFFETNASKITFNLSGHDLGRDDNKRLSESGNKVFYISIFTSHLKEILTPLVEKMASAKAEEDISFKDHSFIHSLATIMVKGLVPNMNGKAIKLTSDDRKSNCDCCGSVMSYILNLDTLEVTLLTGDKTDEECPYPNGRPNHQVELKVPSGKIVFANSFLKLLEKAHGKDNVNYFEYIYQKSNGRTFQQNCTYGINLCMDYFADKWNIADMPCGNACGYAFKTDEGFDVFFSRKAVSGSEPSFRIDGAVWQVSAMDYDQFCALVKKAGISQTKAMKMIGCGEEPSVIEVDSGTYVFTHYYGSYEKQDDDKICEIKKV</sequence>
<name>A0AAW8PZH0_VIBPH</name>
<gene>
    <name evidence="1" type="ORF">QX249_11100</name>
</gene>
<dbReference type="EMBL" id="JAUHGG010000003">
    <property type="protein sequence ID" value="MDS1821210.1"/>
    <property type="molecule type" value="Genomic_DNA"/>
</dbReference>
<proteinExistence type="predicted"/>
<reference evidence="1" key="1">
    <citation type="submission" date="2023-06" db="EMBL/GenBank/DDBJ databases">
        <title>Genomic Diversity of Vibrio spp. and Metagenomic Analysis of Pathogens in Florida Gulf Coastal Waters Following Hurricane Ian.</title>
        <authorList>
            <person name="Brumfield K.D."/>
        </authorList>
    </citation>
    <scope>NUCLEOTIDE SEQUENCE</scope>
    <source>
        <strain evidence="1">WBS2B-138</strain>
    </source>
</reference>
<comment type="caution">
    <text evidence="1">The sequence shown here is derived from an EMBL/GenBank/DDBJ whole genome shotgun (WGS) entry which is preliminary data.</text>
</comment>
<evidence type="ECO:0000313" key="2">
    <source>
        <dbReference type="Proteomes" id="UP001253193"/>
    </source>
</evidence>
<organism evidence="1 2">
    <name type="scientific">Vibrio parahaemolyticus</name>
    <dbReference type="NCBI Taxonomy" id="670"/>
    <lineage>
        <taxon>Bacteria</taxon>
        <taxon>Pseudomonadati</taxon>
        <taxon>Pseudomonadota</taxon>
        <taxon>Gammaproteobacteria</taxon>
        <taxon>Vibrionales</taxon>
        <taxon>Vibrionaceae</taxon>
        <taxon>Vibrio</taxon>
    </lineage>
</organism>